<reference evidence="1" key="1">
    <citation type="submission" date="2017-07" db="EMBL/GenBank/DDBJ databases">
        <title>Taro Niue Genome Assembly and Annotation.</title>
        <authorList>
            <person name="Atibalentja N."/>
            <person name="Keating K."/>
            <person name="Fields C.J."/>
        </authorList>
    </citation>
    <scope>NUCLEOTIDE SEQUENCE</scope>
    <source>
        <strain evidence="1">Niue_2</strain>
        <tissue evidence="1">Leaf</tissue>
    </source>
</reference>
<evidence type="ECO:0000313" key="1">
    <source>
        <dbReference type="EMBL" id="MQM00435.1"/>
    </source>
</evidence>
<comment type="caution">
    <text evidence="1">The sequence shown here is derived from an EMBL/GenBank/DDBJ whole genome shotgun (WGS) entry which is preliminary data.</text>
</comment>
<evidence type="ECO:0000313" key="2">
    <source>
        <dbReference type="Proteomes" id="UP000652761"/>
    </source>
</evidence>
<sequence length="174" mass="19221">MSAACRMLGARIDVSRLNATGESVAFSQTPSVDTSSVGSPRFCVSQARECSELVPVLGSFPTEPVTREAHPYLLPGVEMAERRDVGGDGEGWKRQLSEQQYLRGLFGPGKGNLRSRNSFKEAVVEAGNRVFRREVFSRVVVIGHQFQRNPSRVRQGIRRYLQLSDVIIVGSPDI</sequence>
<protein>
    <submittedName>
        <fullName evidence="1">Uncharacterized protein</fullName>
    </submittedName>
</protein>
<keyword evidence="2" id="KW-1185">Reference proteome</keyword>
<proteinExistence type="predicted"/>
<dbReference type="AlphaFoldDB" id="A0A843W661"/>
<accession>A0A843W661</accession>
<dbReference type="Proteomes" id="UP000652761">
    <property type="component" value="Unassembled WGS sequence"/>
</dbReference>
<name>A0A843W661_COLES</name>
<organism evidence="1 2">
    <name type="scientific">Colocasia esculenta</name>
    <name type="common">Wild taro</name>
    <name type="synonym">Arum esculentum</name>
    <dbReference type="NCBI Taxonomy" id="4460"/>
    <lineage>
        <taxon>Eukaryota</taxon>
        <taxon>Viridiplantae</taxon>
        <taxon>Streptophyta</taxon>
        <taxon>Embryophyta</taxon>
        <taxon>Tracheophyta</taxon>
        <taxon>Spermatophyta</taxon>
        <taxon>Magnoliopsida</taxon>
        <taxon>Liliopsida</taxon>
        <taxon>Araceae</taxon>
        <taxon>Aroideae</taxon>
        <taxon>Colocasieae</taxon>
        <taxon>Colocasia</taxon>
    </lineage>
</organism>
<gene>
    <name evidence="1" type="ORF">Taro_033170</name>
</gene>
<dbReference type="EMBL" id="NMUH01002513">
    <property type="protein sequence ID" value="MQM00435.1"/>
    <property type="molecule type" value="Genomic_DNA"/>
</dbReference>